<proteinExistence type="predicted"/>
<dbReference type="AlphaFoldDB" id="A0A225WZR5"/>
<evidence type="ECO:0000256" key="1">
    <source>
        <dbReference type="SAM" id="MobiDB-lite"/>
    </source>
</evidence>
<protein>
    <submittedName>
        <fullName evidence="2">Uncharacterized protein</fullName>
    </submittedName>
</protein>
<evidence type="ECO:0000313" key="2">
    <source>
        <dbReference type="EMBL" id="OWZ23186.1"/>
    </source>
</evidence>
<evidence type="ECO:0000313" key="3">
    <source>
        <dbReference type="Proteomes" id="UP000198211"/>
    </source>
</evidence>
<dbReference type="OrthoDB" id="125189at2759"/>
<name>A0A225WZR5_9STRA</name>
<feature type="compositionally biased region" description="Polar residues" evidence="1">
    <location>
        <begin position="66"/>
        <end position="77"/>
    </location>
</feature>
<dbReference type="Proteomes" id="UP000198211">
    <property type="component" value="Unassembled WGS sequence"/>
</dbReference>
<organism evidence="2 3">
    <name type="scientific">Phytophthora megakarya</name>
    <dbReference type="NCBI Taxonomy" id="4795"/>
    <lineage>
        <taxon>Eukaryota</taxon>
        <taxon>Sar</taxon>
        <taxon>Stramenopiles</taxon>
        <taxon>Oomycota</taxon>
        <taxon>Peronosporomycetes</taxon>
        <taxon>Peronosporales</taxon>
        <taxon>Peronosporaceae</taxon>
        <taxon>Phytophthora</taxon>
    </lineage>
</organism>
<dbReference type="EMBL" id="NBNE01000079">
    <property type="protein sequence ID" value="OWZ23186.1"/>
    <property type="molecule type" value="Genomic_DNA"/>
</dbReference>
<keyword evidence="3" id="KW-1185">Reference proteome</keyword>
<sequence>MAWWAFLCEKVRHTVDGAAMSCFDIWHKAWRNGTLLPKKASKRKIRARTPACREGTSEEQEEEVGNIQSSGDESTTGGPYLPKRTRQAPDAATTDPVKNGVRRVYFGFCIFSISRSITWSVGLIMHTGCPSCVCLAHDCRTRMYRF</sequence>
<gene>
    <name evidence="2" type="ORF">PHMEG_0001959</name>
</gene>
<reference evidence="3" key="1">
    <citation type="submission" date="2017-03" db="EMBL/GenBank/DDBJ databases">
        <title>Phytopthora megakarya and P. palmivora, two closely related causual agents of cacao black pod achieved similar genome size and gene model numbers by different mechanisms.</title>
        <authorList>
            <person name="Ali S."/>
            <person name="Shao J."/>
            <person name="Larry D.J."/>
            <person name="Kronmiller B."/>
            <person name="Shen D."/>
            <person name="Strem M.D."/>
            <person name="Melnick R.L."/>
            <person name="Guiltinan M.J."/>
            <person name="Tyler B.M."/>
            <person name="Meinhardt L.W."/>
            <person name="Bailey B.A."/>
        </authorList>
    </citation>
    <scope>NUCLEOTIDE SEQUENCE [LARGE SCALE GENOMIC DNA]</scope>
    <source>
        <strain evidence="3">zdho120</strain>
    </source>
</reference>
<comment type="caution">
    <text evidence="2">The sequence shown here is derived from an EMBL/GenBank/DDBJ whole genome shotgun (WGS) entry which is preliminary data.</text>
</comment>
<accession>A0A225WZR5</accession>
<feature type="region of interest" description="Disordered" evidence="1">
    <location>
        <begin position="46"/>
        <end position="94"/>
    </location>
</feature>